<evidence type="ECO:0000313" key="3">
    <source>
        <dbReference type="Proteomes" id="UP000316079"/>
    </source>
</evidence>
<reference evidence="2 3" key="1">
    <citation type="journal article" date="2019" name="Sci. Data">
        <title>Hybrid genome assembly and annotation of Danionella translucida.</title>
        <authorList>
            <person name="Kadobianskyi M."/>
            <person name="Schulze L."/>
            <person name="Schuelke M."/>
            <person name="Judkewitz B."/>
        </authorList>
    </citation>
    <scope>NUCLEOTIDE SEQUENCE [LARGE SCALE GENOMIC DNA]</scope>
    <source>
        <strain evidence="2 3">Bolton</strain>
    </source>
</reference>
<organism evidence="2 3">
    <name type="scientific">Danionella cerebrum</name>
    <dbReference type="NCBI Taxonomy" id="2873325"/>
    <lineage>
        <taxon>Eukaryota</taxon>
        <taxon>Metazoa</taxon>
        <taxon>Chordata</taxon>
        <taxon>Craniata</taxon>
        <taxon>Vertebrata</taxon>
        <taxon>Euteleostomi</taxon>
        <taxon>Actinopterygii</taxon>
        <taxon>Neopterygii</taxon>
        <taxon>Teleostei</taxon>
        <taxon>Ostariophysi</taxon>
        <taxon>Cypriniformes</taxon>
        <taxon>Danionidae</taxon>
        <taxon>Danioninae</taxon>
        <taxon>Danionella</taxon>
    </lineage>
</organism>
<evidence type="ECO:0000313" key="2">
    <source>
        <dbReference type="EMBL" id="TRY93478.1"/>
    </source>
</evidence>
<keyword evidence="3" id="KW-1185">Reference proteome</keyword>
<dbReference type="Proteomes" id="UP000316079">
    <property type="component" value="Unassembled WGS sequence"/>
</dbReference>
<protein>
    <submittedName>
        <fullName evidence="2">Uncharacterized protein</fullName>
    </submittedName>
</protein>
<name>A0A553QUN9_9TELE</name>
<evidence type="ECO:0000256" key="1">
    <source>
        <dbReference type="SAM" id="MobiDB-lite"/>
    </source>
</evidence>
<accession>A0A553QUN9</accession>
<feature type="region of interest" description="Disordered" evidence="1">
    <location>
        <begin position="78"/>
        <end position="105"/>
    </location>
</feature>
<proteinExistence type="predicted"/>
<dbReference type="AlphaFoldDB" id="A0A553QUN9"/>
<gene>
    <name evidence="2" type="ORF">DNTS_011696</name>
</gene>
<sequence length="105" mass="12174">MVEARLVGEFRVASSHREHGSEIHCCCYPASSTSNQLPFHLTPPQHIEDVETRRGGAIKGTLQRKQNGPMHNTLLSFDLRTTEGNHEDEQQLSRRRWRRERRKQG</sequence>
<feature type="compositionally biased region" description="Basic and acidic residues" evidence="1">
    <location>
        <begin position="80"/>
        <end position="92"/>
    </location>
</feature>
<dbReference type="EMBL" id="SRMA01025531">
    <property type="protein sequence ID" value="TRY93478.1"/>
    <property type="molecule type" value="Genomic_DNA"/>
</dbReference>
<feature type="compositionally biased region" description="Basic residues" evidence="1">
    <location>
        <begin position="93"/>
        <end position="105"/>
    </location>
</feature>
<comment type="caution">
    <text evidence="2">The sequence shown here is derived from an EMBL/GenBank/DDBJ whole genome shotgun (WGS) entry which is preliminary data.</text>
</comment>